<comment type="caution">
    <text evidence="1">The sequence shown here is derived from an EMBL/GenBank/DDBJ whole genome shotgun (WGS) entry which is preliminary data.</text>
</comment>
<name>A0AAP0E782_9MAGN</name>
<evidence type="ECO:0000313" key="2">
    <source>
        <dbReference type="Proteomes" id="UP001419268"/>
    </source>
</evidence>
<accession>A0AAP0E782</accession>
<sequence>MLAEIVRRREQHTQATPDHLIDEDQLYYDAAGEYPKGCVYGLRSLAKRKKRYDDPGANTSRELMVRHLELDAAVQRHAQFEA</sequence>
<dbReference type="Proteomes" id="UP001419268">
    <property type="component" value="Unassembled WGS sequence"/>
</dbReference>
<dbReference type="AlphaFoldDB" id="A0AAP0E782"/>
<gene>
    <name evidence="1" type="ORF">Scep_030359</name>
</gene>
<proteinExistence type="predicted"/>
<evidence type="ECO:0000313" key="1">
    <source>
        <dbReference type="EMBL" id="KAK9083888.1"/>
    </source>
</evidence>
<protein>
    <submittedName>
        <fullName evidence="1">Uncharacterized protein</fullName>
    </submittedName>
</protein>
<dbReference type="EMBL" id="JBBNAG010000013">
    <property type="protein sequence ID" value="KAK9083888.1"/>
    <property type="molecule type" value="Genomic_DNA"/>
</dbReference>
<organism evidence="1 2">
    <name type="scientific">Stephania cephalantha</name>
    <dbReference type="NCBI Taxonomy" id="152367"/>
    <lineage>
        <taxon>Eukaryota</taxon>
        <taxon>Viridiplantae</taxon>
        <taxon>Streptophyta</taxon>
        <taxon>Embryophyta</taxon>
        <taxon>Tracheophyta</taxon>
        <taxon>Spermatophyta</taxon>
        <taxon>Magnoliopsida</taxon>
        <taxon>Ranunculales</taxon>
        <taxon>Menispermaceae</taxon>
        <taxon>Menispermoideae</taxon>
        <taxon>Cissampelideae</taxon>
        <taxon>Stephania</taxon>
    </lineage>
</organism>
<keyword evidence="2" id="KW-1185">Reference proteome</keyword>
<reference evidence="1 2" key="1">
    <citation type="submission" date="2024-01" db="EMBL/GenBank/DDBJ databases">
        <title>Genome assemblies of Stephania.</title>
        <authorList>
            <person name="Yang L."/>
        </authorList>
    </citation>
    <scope>NUCLEOTIDE SEQUENCE [LARGE SCALE GENOMIC DNA]</scope>
    <source>
        <strain evidence="1">JXDWG</strain>
        <tissue evidence="1">Leaf</tissue>
    </source>
</reference>